<keyword evidence="8" id="KW-0812">Transmembrane</keyword>
<dbReference type="GeneID" id="106813486"/>
<dbReference type="PRINTS" id="PR00786">
    <property type="entry name" value="NEPRILYSIN"/>
</dbReference>
<name>A0ABM1ELT1_PRICU</name>
<dbReference type="Gene3D" id="1.10.1380.10">
    <property type="entry name" value="Neutral endopeptidase , domain2"/>
    <property type="match status" value="1"/>
</dbReference>
<feature type="domain" description="Peptidase M13 C-terminal" evidence="9">
    <location>
        <begin position="555"/>
        <end position="760"/>
    </location>
</feature>
<dbReference type="PANTHER" id="PTHR11733">
    <property type="entry name" value="ZINC METALLOPROTEASE FAMILY M13 NEPRILYSIN-RELATED"/>
    <property type="match status" value="1"/>
</dbReference>
<reference evidence="12" key="1">
    <citation type="submission" date="2025-08" db="UniProtKB">
        <authorList>
            <consortium name="RefSeq"/>
        </authorList>
    </citation>
    <scope>IDENTIFICATION</scope>
</reference>
<evidence type="ECO:0000256" key="5">
    <source>
        <dbReference type="ARBA" id="ARBA00022801"/>
    </source>
</evidence>
<keyword evidence="7" id="KW-0482">Metalloprotease</keyword>
<comment type="cofactor">
    <cofactor evidence="1">
        <name>Zn(2+)</name>
        <dbReference type="ChEBI" id="CHEBI:29105"/>
    </cofactor>
</comment>
<evidence type="ECO:0000313" key="11">
    <source>
        <dbReference type="Proteomes" id="UP000695022"/>
    </source>
</evidence>
<keyword evidence="4" id="KW-0479">Metal-binding</keyword>
<dbReference type="InterPro" id="IPR024079">
    <property type="entry name" value="MetalloPept_cat_dom_sf"/>
</dbReference>
<evidence type="ECO:0000256" key="2">
    <source>
        <dbReference type="ARBA" id="ARBA00007357"/>
    </source>
</evidence>
<evidence type="ECO:0000256" key="4">
    <source>
        <dbReference type="ARBA" id="ARBA00022723"/>
    </source>
</evidence>
<evidence type="ECO:0000313" key="12">
    <source>
        <dbReference type="RefSeq" id="XP_014673152.1"/>
    </source>
</evidence>
<dbReference type="Proteomes" id="UP000695022">
    <property type="component" value="Unplaced"/>
</dbReference>
<evidence type="ECO:0000256" key="3">
    <source>
        <dbReference type="ARBA" id="ARBA00022670"/>
    </source>
</evidence>
<dbReference type="InterPro" id="IPR042089">
    <property type="entry name" value="Peptidase_M13_dom_2"/>
</dbReference>
<protein>
    <submittedName>
        <fullName evidence="12">Neprilysin-2-like</fullName>
    </submittedName>
</protein>
<feature type="domain" description="Peptidase M13 N-terminal" evidence="10">
    <location>
        <begin position="106"/>
        <end position="496"/>
    </location>
</feature>
<dbReference type="InterPro" id="IPR018497">
    <property type="entry name" value="Peptidase_M13_C"/>
</dbReference>
<evidence type="ECO:0000259" key="9">
    <source>
        <dbReference type="Pfam" id="PF01431"/>
    </source>
</evidence>
<keyword evidence="8" id="KW-0472">Membrane</keyword>
<proteinExistence type="inferred from homology"/>
<evidence type="ECO:0000256" key="1">
    <source>
        <dbReference type="ARBA" id="ARBA00001947"/>
    </source>
</evidence>
<dbReference type="InterPro" id="IPR008753">
    <property type="entry name" value="Peptidase_M13_N"/>
</dbReference>
<keyword evidence="6" id="KW-0862">Zinc</keyword>
<dbReference type="PROSITE" id="PS51885">
    <property type="entry name" value="NEPRILYSIN"/>
    <property type="match status" value="1"/>
</dbReference>
<accession>A0ABM1ELT1</accession>
<dbReference type="Gene3D" id="3.40.390.10">
    <property type="entry name" value="Collagenase (Catalytic Domain)"/>
    <property type="match status" value="1"/>
</dbReference>
<gene>
    <name evidence="12" type="primary">LOC106813486</name>
</gene>
<evidence type="ECO:0000256" key="6">
    <source>
        <dbReference type="ARBA" id="ARBA00022833"/>
    </source>
</evidence>
<organism evidence="11 12">
    <name type="scientific">Priapulus caudatus</name>
    <name type="common">Priapulid worm</name>
    <dbReference type="NCBI Taxonomy" id="37621"/>
    <lineage>
        <taxon>Eukaryota</taxon>
        <taxon>Metazoa</taxon>
        <taxon>Ecdysozoa</taxon>
        <taxon>Scalidophora</taxon>
        <taxon>Priapulida</taxon>
        <taxon>Priapulimorpha</taxon>
        <taxon>Priapulimorphida</taxon>
        <taxon>Priapulidae</taxon>
        <taxon>Priapulus</taxon>
    </lineage>
</organism>
<keyword evidence="5" id="KW-0378">Hydrolase</keyword>
<dbReference type="Pfam" id="PF01431">
    <property type="entry name" value="Peptidase_M13"/>
    <property type="match status" value="1"/>
</dbReference>
<keyword evidence="11" id="KW-1185">Reference proteome</keyword>
<sequence>MEEDVPPNKRVEGRNGGMLPECMASDMDRNGGVTVKVIGPSFFRRRTNTEKYLILLVILLFVACVALVLVAAFTRTSDLPKNICLTANCVNTAASLLAAMDPLADPCEDFYQFACGSWNRLHTIPDDKSSISTFEVLSEKLDILLKDLLEEGLKPVDSEATKKAKVLYRSCINKSASEIIADNPLKRVLRELGGWPVLDPKWHNPDWSLELLLGELRGSFNLPVVLEQWIGPDDKNSSVNIIQIDQPGPGRLTLPSREYYLSGPEGQELLDAYYKLMVDVAVMLGADRRYAETQMKNVLDFEIELANITVPQAERHDQGLIYNNMTIGNLQSMVPRFNWLKYLMHFVVEPLTSSEEIVVYSEPYLKALNTLIQQYDRRVLTNYAIWFLIMKILPQLPNKYQGPYMEFQKVQNGILAPTIRWKHCVGFVNEAMGLALGALFVRENFPKESKDTALEMIHNIRSAFNELLQENHWMGEDTRAVAEEKANAMNERIGYPDMLTNPEELNAEYEGLNLDRSKFLENNFRILKFEAQKTLRKLRQPVNKDRWTTPPAQVNAFYSPNKNDIVIPAGILQPLFYSAHFPKSLNYGGIGVAIGHEITHGFDDKGRQFDKDGNMKEWWNAETIKDFRTQAQCIVDQYSAYRVAAINMTVNGKNTQGENIADNGGLKQSYRAYKKWVMRNGEEPLLPGINRTQDQLFFLNYAQIWCEASRPEDAIKKIRSSVHSPGTVRVLGPLSNSYEFAKAYNCPLGSTMNPVTKCSVW</sequence>
<dbReference type="InterPro" id="IPR000718">
    <property type="entry name" value="Peptidase_M13"/>
</dbReference>
<evidence type="ECO:0000256" key="7">
    <source>
        <dbReference type="ARBA" id="ARBA00023049"/>
    </source>
</evidence>
<keyword evidence="8" id="KW-1133">Transmembrane helix</keyword>
<dbReference type="Pfam" id="PF05649">
    <property type="entry name" value="Peptidase_M13_N"/>
    <property type="match status" value="1"/>
</dbReference>
<keyword evidence="3" id="KW-0645">Protease</keyword>
<dbReference type="PANTHER" id="PTHR11733:SF241">
    <property type="entry name" value="GH26575P-RELATED"/>
    <property type="match status" value="1"/>
</dbReference>
<comment type="similarity">
    <text evidence="2">Belongs to the peptidase M13 family.</text>
</comment>
<feature type="transmembrane region" description="Helical" evidence="8">
    <location>
        <begin position="52"/>
        <end position="73"/>
    </location>
</feature>
<evidence type="ECO:0000259" key="10">
    <source>
        <dbReference type="Pfam" id="PF05649"/>
    </source>
</evidence>
<dbReference type="SUPFAM" id="SSF55486">
    <property type="entry name" value="Metalloproteases ('zincins'), catalytic domain"/>
    <property type="match status" value="1"/>
</dbReference>
<dbReference type="CDD" id="cd08662">
    <property type="entry name" value="M13"/>
    <property type="match status" value="1"/>
</dbReference>
<evidence type="ECO:0000256" key="8">
    <source>
        <dbReference type="SAM" id="Phobius"/>
    </source>
</evidence>
<dbReference type="RefSeq" id="XP_014673152.1">
    <property type="nucleotide sequence ID" value="XM_014817666.1"/>
</dbReference>